<keyword evidence="2" id="KW-1185">Reference proteome</keyword>
<name>A0ACC1QFQ0_9HYPO</name>
<organism evidence="1 2">
    <name type="scientific">Lecanicillium saksenae</name>
    <dbReference type="NCBI Taxonomy" id="468837"/>
    <lineage>
        <taxon>Eukaryota</taxon>
        <taxon>Fungi</taxon>
        <taxon>Dikarya</taxon>
        <taxon>Ascomycota</taxon>
        <taxon>Pezizomycotina</taxon>
        <taxon>Sordariomycetes</taxon>
        <taxon>Hypocreomycetidae</taxon>
        <taxon>Hypocreales</taxon>
        <taxon>Cordycipitaceae</taxon>
        <taxon>Lecanicillium</taxon>
    </lineage>
</organism>
<protein>
    <submittedName>
        <fullName evidence="1">Uncharacterized protein</fullName>
    </submittedName>
</protein>
<gene>
    <name evidence="1" type="ORF">NLG97_g10423</name>
</gene>
<evidence type="ECO:0000313" key="1">
    <source>
        <dbReference type="EMBL" id="KAJ3473249.1"/>
    </source>
</evidence>
<dbReference type="EMBL" id="JANAKD010002599">
    <property type="protein sequence ID" value="KAJ3473249.1"/>
    <property type="molecule type" value="Genomic_DNA"/>
</dbReference>
<proteinExistence type="predicted"/>
<reference evidence="1" key="1">
    <citation type="submission" date="2022-07" db="EMBL/GenBank/DDBJ databases">
        <title>Genome Sequence of Lecanicillium saksenae.</title>
        <authorList>
            <person name="Buettner E."/>
        </authorList>
    </citation>
    <scope>NUCLEOTIDE SEQUENCE</scope>
    <source>
        <strain evidence="1">VT-O1</strain>
    </source>
</reference>
<dbReference type="Proteomes" id="UP001148737">
    <property type="component" value="Unassembled WGS sequence"/>
</dbReference>
<accession>A0ACC1QFQ0</accession>
<comment type="caution">
    <text evidence="1">The sequence shown here is derived from an EMBL/GenBank/DDBJ whole genome shotgun (WGS) entry which is preliminary data.</text>
</comment>
<sequence length="71" mass="7376">MPGSMSNGYAPRAPTLNGVGAGAKRGRDDDEVSNGGAVDLKRRKTMMETSVPAPVYDAMNQSASAVGPPRR</sequence>
<evidence type="ECO:0000313" key="2">
    <source>
        <dbReference type="Proteomes" id="UP001148737"/>
    </source>
</evidence>